<evidence type="ECO:0000313" key="2">
    <source>
        <dbReference type="EMBL" id="GFO19010.1"/>
    </source>
</evidence>
<proteinExistence type="predicted"/>
<dbReference type="AlphaFoldDB" id="A0AAV4BHM3"/>
<feature type="region of interest" description="Disordered" evidence="1">
    <location>
        <begin position="37"/>
        <end position="66"/>
    </location>
</feature>
<comment type="caution">
    <text evidence="2">The sequence shown here is derived from an EMBL/GenBank/DDBJ whole genome shotgun (WGS) entry which is preliminary data.</text>
</comment>
<evidence type="ECO:0000313" key="3">
    <source>
        <dbReference type="Proteomes" id="UP000735302"/>
    </source>
</evidence>
<organism evidence="2 3">
    <name type="scientific">Plakobranchus ocellatus</name>
    <dbReference type="NCBI Taxonomy" id="259542"/>
    <lineage>
        <taxon>Eukaryota</taxon>
        <taxon>Metazoa</taxon>
        <taxon>Spiralia</taxon>
        <taxon>Lophotrochozoa</taxon>
        <taxon>Mollusca</taxon>
        <taxon>Gastropoda</taxon>
        <taxon>Heterobranchia</taxon>
        <taxon>Euthyneura</taxon>
        <taxon>Panpulmonata</taxon>
        <taxon>Sacoglossa</taxon>
        <taxon>Placobranchoidea</taxon>
        <taxon>Plakobranchidae</taxon>
        <taxon>Plakobranchus</taxon>
    </lineage>
</organism>
<dbReference type="EMBL" id="BLXT01004995">
    <property type="protein sequence ID" value="GFO19010.1"/>
    <property type="molecule type" value="Genomic_DNA"/>
</dbReference>
<reference evidence="2 3" key="1">
    <citation type="journal article" date="2021" name="Elife">
        <title>Chloroplast acquisition without the gene transfer in kleptoplastic sea slugs, Plakobranchus ocellatus.</title>
        <authorList>
            <person name="Maeda T."/>
            <person name="Takahashi S."/>
            <person name="Yoshida T."/>
            <person name="Shimamura S."/>
            <person name="Takaki Y."/>
            <person name="Nagai Y."/>
            <person name="Toyoda A."/>
            <person name="Suzuki Y."/>
            <person name="Arimoto A."/>
            <person name="Ishii H."/>
            <person name="Satoh N."/>
            <person name="Nishiyama T."/>
            <person name="Hasebe M."/>
            <person name="Maruyama T."/>
            <person name="Minagawa J."/>
            <person name="Obokata J."/>
            <person name="Shigenobu S."/>
        </authorList>
    </citation>
    <scope>NUCLEOTIDE SEQUENCE [LARGE SCALE GENOMIC DNA]</scope>
</reference>
<sequence>MSGTYSHPVCVPDDHYCQAYLTVGGGGSSGRTVDYQVKGPSPQQGNLRLSGPPSDQGIGGGARTRGRWVPADLRGDSLASLPPTPLLYPAGAVILFSGRLGTMGIELDFRFTQHPSVTHLNSPPKP</sequence>
<dbReference type="Proteomes" id="UP000735302">
    <property type="component" value="Unassembled WGS sequence"/>
</dbReference>
<evidence type="ECO:0000256" key="1">
    <source>
        <dbReference type="SAM" id="MobiDB-lite"/>
    </source>
</evidence>
<protein>
    <submittedName>
        <fullName evidence="2">Uncharacterized protein</fullName>
    </submittedName>
</protein>
<accession>A0AAV4BHM3</accession>
<keyword evidence="3" id="KW-1185">Reference proteome</keyword>
<name>A0AAV4BHM3_9GAST</name>
<gene>
    <name evidence="2" type="ORF">PoB_004551500</name>
</gene>